<name>A0A5N6PT25_9ASTR</name>
<comment type="caution">
    <text evidence="3">The sequence shown here is derived from an EMBL/GenBank/DDBJ whole genome shotgun (WGS) entry which is preliminary data.</text>
</comment>
<evidence type="ECO:0000313" key="4">
    <source>
        <dbReference type="Proteomes" id="UP000326396"/>
    </source>
</evidence>
<keyword evidence="4" id="KW-1185">Reference proteome</keyword>
<evidence type="ECO:0000256" key="1">
    <source>
        <dbReference type="SAM" id="MobiDB-lite"/>
    </source>
</evidence>
<dbReference type="InterPro" id="IPR044824">
    <property type="entry name" value="MAIN-like"/>
</dbReference>
<dbReference type="PANTHER" id="PTHR46033">
    <property type="entry name" value="PROTEIN MAIN-LIKE 2"/>
    <property type="match status" value="1"/>
</dbReference>
<evidence type="ECO:0000313" key="3">
    <source>
        <dbReference type="EMBL" id="KAD7116704.1"/>
    </source>
</evidence>
<dbReference type="GO" id="GO:0010073">
    <property type="term" value="P:meristem maintenance"/>
    <property type="evidence" value="ECO:0007669"/>
    <property type="project" value="InterPro"/>
</dbReference>
<evidence type="ECO:0000259" key="2">
    <source>
        <dbReference type="Pfam" id="PF10536"/>
    </source>
</evidence>
<protein>
    <recommendedName>
        <fullName evidence="2">Aminotransferase-like plant mobile domain-containing protein</fullName>
    </recommendedName>
</protein>
<accession>A0A5N6PT25</accession>
<proteinExistence type="predicted"/>
<gene>
    <name evidence="3" type="ORF">E3N88_03972</name>
</gene>
<dbReference type="Pfam" id="PF10536">
    <property type="entry name" value="PMD"/>
    <property type="match status" value="1"/>
</dbReference>
<reference evidence="3 4" key="1">
    <citation type="submission" date="2019-05" db="EMBL/GenBank/DDBJ databases">
        <title>Mikania micrantha, genome provides insights into the molecular mechanism of rapid growth.</title>
        <authorList>
            <person name="Liu B."/>
        </authorList>
    </citation>
    <scope>NUCLEOTIDE SEQUENCE [LARGE SCALE GENOMIC DNA]</scope>
    <source>
        <strain evidence="3">NLD-2019</strain>
        <tissue evidence="3">Leaf</tissue>
    </source>
</reference>
<dbReference type="PANTHER" id="PTHR46033:SF8">
    <property type="entry name" value="PROTEIN MAINTENANCE OF MERISTEMS-LIKE"/>
    <property type="match status" value="1"/>
</dbReference>
<organism evidence="3 4">
    <name type="scientific">Mikania micrantha</name>
    <name type="common">bitter vine</name>
    <dbReference type="NCBI Taxonomy" id="192012"/>
    <lineage>
        <taxon>Eukaryota</taxon>
        <taxon>Viridiplantae</taxon>
        <taxon>Streptophyta</taxon>
        <taxon>Embryophyta</taxon>
        <taxon>Tracheophyta</taxon>
        <taxon>Spermatophyta</taxon>
        <taxon>Magnoliopsida</taxon>
        <taxon>eudicotyledons</taxon>
        <taxon>Gunneridae</taxon>
        <taxon>Pentapetalae</taxon>
        <taxon>asterids</taxon>
        <taxon>campanulids</taxon>
        <taxon>Asterales</taxon>
        <taxon>Asteraceae</taxon>
        <taxon>Asteroideae</taxon>
        <taxon>Heliantheae alliance</taxon>
        <taxon>Eupatorieae</taxon>
        <taxon>Mikania</taxon>
    </lineage>
</organism>
<sequence length="270" mass="30608">MTMARSWKKKDNSVKKWADIALARGDTWQNITAPGENRKLNGALISALLERWRSETHTFHLLIGETIVALQDVNILRGLQIEGNVVSRADLTLNSSQIKSLFENLMGEELPIDAFNWRPYDNVFHLLPGICLSGQASWSTSLNVGEVGTSSQHLSQCGTQNYEDAGPSGYNSLQNYNEFQSQDFNQDIQQDFLSPSLVTPFYPHLSTPPAPGFHHLPDMRPPRDRSLYLELDMFDLNTSMDYTNKDNDDNDNLATRRGQRQIRRPRCGTH</sequence>
<dbReference type="AlphaFoldDB" id="A0A5N6PT25"/>
<dbReference type="EMBL" id="SZYD01000002">
    <property type="protein sequence ID" value="KAD7116704.1"/>
    <property type="molecule type" value="Genomic_DNA"/>
</dbReference>
<dbReference type="Proteomes" id="UP000326396">
    <property type="component" value="Linkage Group LG10"/>
</dbReference>
<feature type="domain" description="Aminotransferase-like plant mobile" evidence="2">
    <location>
        <begin position="40"/>
        <end position="110"/>
    </location>
</feature>
<feature type="compositionally biased region" description="Basic residues" evidence="1">
    <location>
        <begin position="257"/>
        <end position="270"/>
    </location>
</feature>
<dbReference type="InterPro" id="IPR019557">
    <property type="entry name" value="AminoTfrase-like_pln_mobile"/>
</dbReference>
<feature type="region of interest" description="Disordered" evidence="1">
    <location>
        <begin position="239"/>
        <end position="270"/>
    </location>
</feature>